<feature type="compositionally biased region" description="Polar residues" evidence="1">
    <location>
        <begin position="1"/>
        <end position="10"/>
    </location>
</feature>
<evidence type="ECO:0000313" key="3">
    <source>
        <dbReference type="Proteomes" id="UP001302368"/>
    </source>
</evidence>
<keyword evidence="3" id="KW-1185">Reference proteome</keyword>
<keyword evidence="2" id="KW-0614">Plasmid</keyword>
<evidence type="ECO:0000256" key="1">
    <source>
        <dbReference type="SAM" id="MobiDB-lite"/>
    </source>
</evidence>
<dbReference type="Proteomes" id="UP001302368">
    <property type="component" value="Plasmid pKS2022"/>
</dbReference>
<geneLocation type="plasmid" evidence="2 3">
    <name>pKS2022</name>
</geneLocation>
<protein>
    <submittedName>
        <fullName evidence="2">Uncharacterized protein</fullName>
    </submittedName>
</protein>
<sequence>MHTHNVNVKTATEESSGKKGGKDTSQENARLARILIRKLNRLQDGITVFTASASAEGDVQVEIRRFGVLVWHAWSFEPDFLTRLEANLLSVQQN</sequence>
<dbReference type="EMBL" id="CP137745">
    <property type="protein sequence ID" value="WOZ79919.1"/>
    <property type="molecule type" value="Genomic_DNA"/>
</dbReference>
<name>A0ABZ0MZ19_9ENTR</name>
<organism evidence="2 3">
    <name type="scientific">Kosakonia sacchari</name>
    <dbReference type="NCBI Taxonomy" id="1158459"/>
    <lineage>
        <taxon>Bacteria</taxon>
        <taxon>Pseudomonadati</taxon>
        <taxon>Pseudomonadota</taxon>
        <taxon>Gammaproteobacteria</taxon>
        <taxon>Enterobacterales</taxon>
        <taxon>Enterobacteriaceae</taxon>
        <taxon>Kosakonia</taxon>
    </lineage>
</organism>
<gene>
    <name evidence="2" type="ORF">Q8Y70_24035</name>
</gene>
<proteinExistence type="predicted"/>
<reference evidence="2 3" key="1">
    <citation type="submission" date="2023-10" db="EMBL/GenBank/DDBJ databases">
        <title>Genome sequencing of the isolated polysaccharide-producing bacterium Kosakonia sacchari KS2022.</title>
        <authorList>
            <person name="Yi X."/>
        </authorList>
    </citation>
    <scope>NUCLEOTIDE SEQUENCE [LARGE SCALE GENOMIC DNA]</scope>
    <source>
        <strain evidence="2 3">KS2022</strain>
        <plasmid evidence="2 3">pKS2022</plasmid>
    </source>
</reference>
<feature type="compositionally biased region" description="Basic and acidic residues" evidence="1">
    <location>
        <begin position="11"/>
        <end position="25"/>
    </location>
</feature>
<dbReference type="RefSeq" id="WP_305737744.1">
    <property type="nucleotide sequence ID" value="NZ_CP137745.1"/>
</dbReference>
<evidence type="ECO:0000313" key="2">
    <source>
        <dbReference type="EMBL" id="WOZ79919.1"/>
    </source>
</evidence>
<accession>A0ABZ0MZ19</accession>
<feature type="region of interest" description="Disordered" evidence="1">
    <location>
        <begin position="1"/>
        <end position="26"/>
    </location>
</feature>